<dbReference type="InterPro" id="IPR032675">
    <property type="entry name" value="LRR_dom_sf"/>
</dbReference>
<dbReference type="OrthoDB" id="48130at2759"/>
<dbReference type="SUPFAM" id="SSF81383">
    <property type="entry name" value="F-box domain"/>
    <property type="match status" value="1"/>
</dbReference>
<dbReference type="PANTHER" id="PTHR13651:SF0">
    <property type="entry name" value="PROTEIN ABITRAM"/>
    <property type="match status" value="1"/>
</dbReference>
<dbReference type="AlphaFoldDB" id="A0A813RCI2"/>
<reference evidence="2" key="1">
    <citation type="submission" date="2021-02" db="EMBL/GenBank/DDBJ databases">
        <authorList>
            <person name="Nowell W R."/>
        </authorList>
    </citation>
    <scope>NUCLEOTIDE SEQUENCE</scope>
    <source>
        <strain evidence="2">Ploen Becks lab</strain>
    </source>
</reference>
<accession>A0A813RCI2</accession>
<dbReference type="SUPFAM" id="SSF52047">
    <property type="entry name" value="RNI-like"/>
    <property type="match status" value="1"/>
</dbReference>
<dbReference type="Gene3D" id="3.80.10.10">
    <property type="entry name" value="Ribonuclease Inhibitor"/>
    <property type="match status" value="1"/>
</dbReference>
<dbReference type="EMBL" id="CAJNOC010000602">
    <property type="protein sequence ID" value="CAF0781705.1"/>
    <property type="molecule type" value="Genomic_DNA"/>
</dbReference>
<dbReference type="GO" id="GO:0005634">
    <property type="term" value="C:nucleus"/>
    <property type="evidence" value="ECO:0007669"/>
    <property type="project" value="TreeGrafter"/>
</dbReference>
<sequence>MGDYCYTNQQLSDVGILDLPDIFMISVFKLFDLKDRLKFSKVCKKWNELLKDGSLWTSIDLRNYKNDLSLNDLKNLIQLYGSESSKQIYICGNYSLHYTSKLNKIDFNSENSKLHELDSCFIKNILSIKCFQLQTIILEYLDLNSLNFKDFSYLQNLKILSVKWCNLNEHFFNVENDKKSNMEQLYLIKSGKFTLKDIQNICHKMPYLNTLSINQAQSSIRDDSVEFLVEHLKNLERLELTNTLISDFGIKSICESPYFAKNLKYLNISMSSCLTNNCLLFLSENLSCLKSLYLTSCFGISNVNLLQNFVNLNYLNLNNTSIEREKIRQSLLPVLPKCEIDFGHEKMLNRKLMWTINGSQLNKKFIMDPNLKRKWHCEENEDDLMILNDILNDSETKLATYLSYTERYFKRYYKLNIKYPNNDHLVLMHSNKVAVCFIAPTHPILNKEKFKVTKVEFIQNVNEEMSGKHKHNAKNVNTMQPICKVYCQILKREENELDEQYFLLYSCLNAKLIETNERLLKNPGLIQEKPFTEGFYAILLPKLDTLNEQIADLITHTEYLEARKDVYSEKDN</sequence>
<evidence type="ECO:0000313" key="2">
    <source>
        <dbReference type="EMBL" id="CAF0781705.1"/>
    </source>
</evidence>
<comment type="caution">
    <text evidence="2">The sequence shown here is derived from an EMBL/GenBank/DDBJ whole genome shotgun (WGS) entry which is preliminary data.</text>
</comment>
<dbReference type="InterPro" id="IPR039169">
    <property type="entry name" value="Abitram"/>
</dbReference>
<dbReference type="SUPFAM" id="SSF51230">
    <property type="entry name" value="Single hybrid motif"/>
    <property type="match status" value="1"/>
</dbReference>
<evidence type="ECO:0000313" key="3">
    <source>
        <dbReference type="Proteomes" id="UP000663879"/>
    </source>
</evidence>
<proteinExistence type="predicted"/>
<dbReference type="SMART" id="SM00256">
    <property type="entry name" value="FBOX"/>
    <property type="match status" value="1"/>
</dbReference>
<dbReference type="InterPro" id="IPR011053">
    <property type="entry name" value="Single_hybrid_motif"/>
</dbReference>
<dbReference type="InterPro" id="IPR036047">
    <property type="entry name" value="F-box-like_dom_sf"/>
</dbReference>
<protein>
    <recommendedName>
        <fullName evidence="1">F-box domain-containing protein</fullName>
    </recommendedName>
</protein>
<dbReference type="PANTHER" id="PTHR13651">
    <property type="entry name" value="PROTEIN ABITRAM"/>
    <property type="match status" value="1"/>
</dbReference>
<dbReference type="Pfam" id="PF12937">
    <property type="entry name" value="F-box-like"/>
    <property type="match status" value="1"/>
</dbReference>
<dbReference type="Gene3D" id="2.40.50.100">
    <property type="match status" value="1"/>
</dbReference>
<dbReference type="PROSITE" id="PS50181">
    <property type="entry name" value="FBOX"/>
    <property type="match status" value="1"/>
</dbReference>
<dbReference type="Proteomes" id="UP000663879">
    <property type="component" value="Unassembled WGS sequence"/>
</dbReference>
<evidence type="ECO:0000259" key="1">
    <source>
        <dbReference type="PROSITE" id="PS50181"/>
    </source>
</evidence>
<organism evidence="2 3">
    <name type="scientific">Brachionus calyciflorus</name>
    <dbReference type="NCBI Taxonomy" id="104777"/>
    <lineage>
        <taxon>Eukaryota</taxon>
        <taxon>Metazoa</taxon>
        <taxon>Spiralia</taxon>
        <taxon>Gnathifera</taxon>
        <taxon>Rotifera</taxon>
        <taxon>Eurotatoria</taxon>
        <taxon>Monogononta</taxon>
        <taxon>Pseudotrocha</taxon>
        <taxon>Ploima</taxon>
        <taxon>Brachionidae</taxon>
        <taxon>Brachionus</taxon>
    </lineage>
</organism>
<feature type="domain" description="F-box" evidence="1">
    <location>
        <begin position="13"/>
        <end position="59"/>
    </location>
</feature>
<keyword evidence="3" id="KW-1185">Reference proteome</keyword>
<dbReference type="InterPro" id="IPR001810">
    <property type="entry name" value="F-box_dom"/>
</dbReference>
<name>A0A813RCI2_9BILA</name>
<gene>
    <name evidence="2" type="ORF">OXX778_LOCUS5500</name>
</gene>